<reference evidence="1 2" key="1">
    <citation type="submission" date="2019-02" db="EMBL/GenBank/DDBJ databases">
        <title>Deep-cultivation of Planctomycetes and their phenomic and genomic characterization uncovers novel biology.</title>
        <authorList>
            <person name="Wiegand S."/>
            <person name="Jogler M."/>
            <person name="Boedeker C."/>
            <person name="Pinto D."/>
            <person name="Vollmers J."/>
            <person name="Rivas-Marin E."/>
            <person name="Kohn T."/>
            <person name="Peeters S.H."/>
            <person name="Heuer A."/>
            <person name="Rast P."/>
            <person name="Oberbeckmann S."/>
            <person name="Bunk B."/>
            <person name="Jeske O."/>
            <person name="Meyerdierks A."/>
            <person name="Storesund J.E."/>
            <person name="Kallscheuer N."/>
            <person name="Luecker S."/>
            <person name="Lage O.M."/>
            <person name="Pohl T."/>
            <person name="Merkel B.J."/>
            <person name="Hornburger P."/>
            <person name="Mueller R.-W."/>
            <person name="Bruemmer F."/>
            <person name="Labrenz M."/>
            <person name="Spormann A.M."/>
            <person name="Op Den Camp H."/>
            <person name="Overmann J."/>
            <person name="Amann R."/>
            <person name="Jetten M.S.M."/>
            <person name="Mascher T."/>
            <person name="Medema M.H."/>
            <person name="Devos D.P."/>
            <person name="Kaster A.-K."/>
            <person name="Ovreas L."/>
            <person name="Rohde M."/>
            <person name="Galperin M.Y."/>
            <person name="Jogler C."/>
        </authorList>
    </citation>
    <scope>NUCLEOTIDE SEQUENCE [LARGE SCALE GENOMIC DNA]</scope>
    <source>
        <strain evidence="1 2">Enr8</strain>
    </source>
</reference>
<keyword evidence="2" id="KW-1185">Reference proteome</keyword>
<evidence type="ECO:0000313" key="1">
    <source>
        <dbReference type="EMBL" id="TWT39297.1"/>
    </source>
</evidence>
<gene>
    <name evidence="1" type="ORF">Enr8_09950</name>
</gene>
<dbReference type="OrthoDB" id="9905785at2"/>
<protein>
    <submittedName>
        <fullName evidence="1">Uncharacterized protein</fullName>
    </submittedName>
</protein>
<proteinExistence type="predicted"/>
<comment type="caution">
    <text evidence="1">The sequence shown here is derived from an EMBL/GenBank/DDBJ whole genome shotgun (WGS) entry which is preliminary data.</text>
</comment>
<dbReference type="RefSeq" id="WP_146429476.1">
    <property type="nucleotide sequence ID" value="NZ_SJPF01000001.1"/>
</dbReference>
<evidence type="ECO:0000313" key="2">
    <source>
        <dbReference type="Proteomes" id="UP000318878"/>
    </source>
</evidence>
<organism evidence="1 2">
    <name type="scientific">Blastopirellula retiformator</name>
    <dbReference type="NCBI Taxonomy" id="2527970"/>
    <lineage>
        <taxon>Bacteria</taxon>
        <taxon>Pseudomonadati</taxon>
        <taxon>Planctomycetota</taxon>
        <taxon>Planctomycetia</taxon>
        <taxon>Pirellulales</taxon>
        <taxon>Pirellulaceae</taxon>
        <taxon>Blastopirellula</taxon>
    </lineage>
</organism>
<accession>A0A5C5VML3</accession>
<dbReference type="EMBL" id="SJPF01000001">
    <property type="protein sequence ID" value="TWT39297.1"/>
    <property type="molecule type" value="Genomic_DNA"/>
</dbReference>
<name>A0A5C5VML3_9BACT</name>
<dbReference type="Proteomes" id="UP000318878">
    <property type="component" value="Unassembled WGS sequence"/>
</dbReference>
<dbReference type="AlphaFoldDB" id="A0A5C5VML3"/>
<sequence length="186" mass="20708">MASHLHERLRDSNPGWAEWHALLQLVESLTFQQINDEYLGTFFAAGDRLCFSALDADRSFPAFVPAYVASLYGLKADEYEMAGGYAIELSHEPAIRGSLFSPLGNDADLGYPEIDPPPGTFPFLTTNTGASLFLTSNLQVVFPDAEKETFATLDDLKTFTRRSIQAAVENRNWTSFYEQQLGNLID</sequence>